<dbReference type="InterPro" id="IPR011006">
    <property type="entry name" value="CheY-like_superfamily"/>
</dbReference>
<dbReference type="Pfam" id="PF01627">
    <property type="entry name" value="Hpt"/>
    <property type="match status" value="3"/>
</dbReference>
<keyword evidence="5" id="KW-0418">Kinase</keyword>
<dbReference type="EMBL" id="CP011801">
    <property type="protein sequence ID" value="ALA58267.1"/>
    <property type="molecule type" value="Genomic_DNA"/>
</dbReference>
<dbReference type="InterPro" id="IPR003594">
    <property type="entry name" value="HATPase_dom"/>
</dbReference>
<sequence>MESDFDRQNLVSIFVAEASDGMNVLTAALHPADGSVPQPQPLEEQYIVAHRIRGAAALYGYAGVARLAERLEALLEQASAIAEADWLRAVGAMREIVQGIQSQVESIGRGGPEDPAGVDRCLASSGGLLPPPDAESSTPAPASALTQDYLVPTLDADVLSYFVPEAEEYLDTIDGLVRTLDASPGDEDAIYRLFRTAHTLKGSSYTVGFHAIGDLAHPMEDCMAAVREGRARLSREVLHVMTQAGGLIRLLLRRDPAHAARLQAEIPPVLGWLKQLADGKAVALPGAAPVAVLRPDAPVPAAAAPAAEAEQPANLSDEYLVPHLDPEVLSYFAPEAQEYLETLEANLLRLDKDPQNKELINQLFRTAHTLKGSAYTVGFQSIGDLVHHLEDFMGAVRDGRLAVKAGHTDVLLRAVDVVRVLMRRDVSMAAVTRQRFAAAQSELKRLEQGDVVDQPIAEIGLAAPAAGEPAGEEQAQGRGAEGKSAEDREVIRVSRDRLERLLNLVGELVIGRGRLEQRLRVLEQLSQQVLACKARLVDAVQSFEEKHTFTFQQAAPAGPVEAAAQAFPGLSDFGSLELDKYDDFNILARRISEVTADISESMSQLSGSIRRSHDDMSQLQQLTLGMRDEIARARMVPIGTPFTRFRRAIREIARASGKEVSLVTSGEHTEVDTGVVERLVDPLIHLVRNAVYHGIEPAADRMAKGKPASGTVYLHAAHRGNSVIIEVEDDGAGLDLARIRAKAVKLGLVRPDQAQAMPDAEALKFIFAPGFSTAEKIGDQAGRGVGLDVVKRVIEGMNGHINVETLPGVGTKFTLDLPLTLLIATALLVRGGSERYAIPLPSVREVTMPTAASMQRMGEQTVLHLGEEAIEVYSLRHLLRREPGPVDIAMPIVIVRTVTGPVGVAVDELLGRQEIVIKSLGSLKPLERSVFGGATIDPEGRVVLVIDPGRLTARGEREAVAEAGTQEAPLLPDATLDPEEPSDDQAGAPILLIDDSLSIRKFVGRMLENAGYHVDTAVDGEDGLRKAAARSYRLIFTDLEMPKLNGFEVIQALRSRPQTQQTPVIVMTTRAGDKHRQMAISIGATSYVAKPVEERALLQEVERWVGRAPAVRK</sequence>
<dbReference type="InterPro" id="IPR036097">
    <property type="entry name" value="HisK_dim/P_sf"/>
</dbReference>
<dbReference type="InterPro" id="IPR036890">
    <property type="entry name" value="HATPase_C_sf"/>
</dbReference>
<accession>A0A0K2GCE0</accession>
<dbReference type="InterPro" id="IPR036061">
    <property type="entry name" value="CheW-like_dom_sf"/>
</dbReference>
<evidence type="ECO:0000256" key="2">
    <source>
        <dbReference type="ARBA" id="ARBA00012438"/>
    </source>
</evidence>
<dbReference type="GO" id="GO:0005737">
    <property type="term" value="C:cytoplasm"/>
    <property type="evidence" value="ECO:0007669"/>
    <property type="project" value="InterPro"/>
</dbReference>
<dbReference type="SMART" id="SM01231">
    <property type="entry name" value="H-kinase_dim"/>
    <property type="match status" value="1"/>
</dbReference>
<keyword evidence="3 7" id="KW-0597">Phosphoprotein</keyword>
<dbReference type="InterPro" id="IPR036641">
    <property type="entry name" value="HPT_dom_sf"/>
</dbReference>
<reference evidence="13 14" key="1">
    <citation type="journal article" date="2015" name="Proc. Natl. Acad. Sci. U.S.A.">
        <title>Expanded metabolic versatility of ubiquitous nitrite-oxidizing bacteria from the genus Nitrospira.</title>
        <authorList>
            <person name="Koch H."/>
            <person name="Lucker S."/>
            <person name="Albertsen M."/>
            <person name="Kitzinger K."/>
            <person name="Herbold C."/>
            <person name="Spieck E."/>
            <person name="Nielsen P.H."/>
            <person name="Wagner M."/>
            <person name="Daims H."/>
        </authorList>
    </citation>
    <scope>NUCLEOTIDE SEQUENCE [LARGE SCALE GENOMIC DNA]</scope>
    <source>
        <strain evidence="13 14">NSP M-1</strain>
    </source>
</reference>
<feature type="region of interest" description="Disordered" evidence="8">
    <location>
        <begin position="961"/>
        <end position="982"/>
    </location>
</feature>
<dbReference type="InterPro" id="IPR008207">
    <property type="entry name" value="Sig_transdc_His_kin_Hpt_dom"/>
</dbReference>
<dbReference type="Pfam" id="PF01584">
    <property type="entry name" value="CheW"/>
    <property type="match status" value="1"/>
</dbReference>
<evidence type="ECO:0000256" key="4">
    <source>
        <dbReference type="ARBA" id="ARBA00022679"/>
    </source>
</evidence>
<dbReference type="PANTHER" id="PTHR43395">
    <property type="entry name" value="SENSOR HISTIDINE KINASE CHEA"/>
    <property type="match status" value="1"/>
</dbReference>
<dbReference type="PRINTS" id="PR00344">
    <property type="entry name" value="BCTRLSENSOR"/>
</dbReference>
<evidence type="ECO:0000313" key="14">
    <source>
        <dbReference type="Proteomes" id="UP000069205"/>
    </source>
</evidence>
<feature type="domain" description="Histidine kinase" evidence="9">
    <location>
        <begin position="617"/>
        <end position="821"/>
    </location>
</feature>
<dbReference type="InterPro" id="IPR002545">
    <property type="entry name" value="CheW-lke_dom"/>
</dbReference>
<keyword evidence="4 13" id="KW-0808">Transferase</keyword>
<dbReference type="InterPro" id="IPR001789">
    <property type="entry name" value="Sig_transdc_resp-reg_receiver"/>
</dbReference>
<feature type="domain" description="HPt" evidence="12">
    <location>
        <begin position="3"/>
        <end position="107"/>
    </location>
</feature>
<evidence type="ECO:0000259" key="10">
    <source>
        <dbReference type="PROSITE" id="PS50110"/>
    </source>
</evidence>
<keyword evidence="14" id="KW-1185">Reference proteome</keyword>
<dbReference type="InterPro" id="IPR005467">
    <property type="entry name" value="His_kinase_dom"/>
</dbReference>
<dbReference type="PATRIC" id="fig|42253.5.peg.1817"/>
<feature type="modified residue" description="Phosphohistidine" evidence="6">
    <location>
        <position position="50"/>
    </location>
</feature>
<dbReference type="PROSITE" id="PS50894">
    <property type="entry name" value="HPT"/>
    <property type="match status" value="3"/>
</dbReference>
<dbReference type="PANTHER" id="PTHR43395:SF1">
    <property type="entry name" value="CHEMOTAXIS PROTEIN CHEA"/>
    <property type="match status" value="1"/>
</dbReference>
<dbReference type="PROSITE" id="PS50109">
    <property type="entry name" value="HIS_KIN"/>
    <property type="match status" value="1"/>
</dbReference>
<feature type="domain" description="HPt" evidence="12">
    <location>
        <begin position="151"/>
        <end position="265"/>
    </location>
</feature>
<protein>
    <recommendedName>
        <fullName evidence="2">histidine kinase</fullName>
        <ecNumber evidence="2">2.7.13.3</ecNumber>
    </recommendedName>
</protein>
<dbReference type="Proteomes" id="UP000069205">
    <property type="component" value="Chromosome"/>
</dbReference>
<comment type="catalytic activity">
    <reaction evidence="1">
        <text>ATP + protein L-histidine = ADP + protein N-phospho-L-histidine.</text>
        <dbReference type="EC" id="2.7.13.3"/>
    </reaction>
</comment>
<feature type="modified residue" description="Phosphohistidine" evidence="6">
    <location>
        <position position="368"/>
    </location>
</feature>
<feature type="region of interest" description="Disordered" evidence="8">
    <location>
        <begin position="105"/>
        <end position="141"/>
    </location>
</feature>
<feature type="domain" description="CheW-like" evidence="11">
    <location>
        <begin position="823"/>
        <end position="957"/>
    </location>
</feature>
<dbReference type="CDD" id="cd16916">
    <property type="entry name" value="HATPase_CheA-like"/>
    <property type="match status" value="1"/>
</dbReference>
<dbReference type="Gene3D" id="2.30.30.40">
    <property type="entry name" value="SH3 Domains"/>
    <property type="match status" value="1"/>
</dbReference>
<feature type="region of interest" description="Disordered" evidence="8">
    <location>
        <begin position="464"/>
        <end position="487"/>
    </location>
</feature>
<dbReference type="SUPFAM" id="SSF50341">
    <property type="entry name" value="CheW-like"/>
    <property type="match status" value="1"/>
</dbReference>
<dbReference type="PROSITE" id="PS50110">
    <property type="entry name" value="RESPONSE_REGULATORY"/>
    <property type="match status" value="1"/>
</dbReference>
<dbReference type="OrthoDB" id="9803176at2"/>
<feature type="compositionally biased region" description="Low complexity" evidence="8">
    <location>
        <begin position="464"/>
        <end position="478"/>
    </location>
</feature>
<organism evidence="13 14">
    <name type="scientific">Nitrospira moscoviensis</name>
    <dbReference type="NCBI Taxonomy" id="42253"/>
    <lineage>
        <taxon>Bacteria</taxon>
        <taxon>Pseudomonadati</taxon>
        <taxon>Nitrospirota</taxon>
        <taxon>Nitrospiria</taxon>
        <taxon>Nitrospirales</taxon>
        <taxon>Nitrospiraceae</taxon>
        <taxon>Nitrospira</taxon>
    </lineage>
</organism>
<evidence type="ECO:0000313" key="13">
    <source>
        <dbReference type="EMBL" id="ALA58267.1"/>
    </source>
</evidence>
<dbReference type="InterPro" id="IPR004105">
    <property type="entry name" value="CheA-like_dim"/>
</dbReference>
<dbReference type="SMART" id="SM00387">
    <property type="entry name" value="HATPase_c"/>
    <property type="match status" value="1"/>
</dbReference>
<dbReference type="SMART" id="SM00260">
    <property type="entry name" value="CheW"/>
    <property type="match status" value="1"/>
</dbReference>
<dbReference type="KEGG" id="nmv:NITMOv2_1847"/>
<name>A0A0K2GCE0_NITMO</name>
<dbReference type="Gene3D" id="3.30.565.10">
    <property type="entry name" value="Histidine kinase-like ATPase, C-terminal domain"/>
    <property type="match status" value="1"/>
</dbReference>
<dbReference type="Gene3D" id="1.20.120.160">
    <property type="entry name" value="HPT domain"/>
    <property type="match status" value="3"/>
</dbReference>
<dbReference type="FunFam" id="3.30.565.10:FF:000016">
    <property type="entry name" value="Chemotaxis protein CheA, putative"/>
    <property type="match status" value="1"/>
</dbReference>
<evidence type="ECO:0000256" key="3">
    <source>
        <dbReference type="ARBA" id="ARBA00022553"/>
    </source>
</evidence>
<feature type="modified residue" description="Phosphohistidine" evidence="6">
    <location>
        <position position="198"/>
    </location>
</feature>
<dbReference type="Pfam" id="PF02518">
    <property type="entry name" value="HATPase_c"/>
    <property type="match status" value="1"/>
</dbReference>
<dbReference type="STRING" id="42253.NITMOv2_1847"/>
<dbReference type="SUPFAM" id="SSF47226">
    <property type="entry name" value="Histidine-containing phosphotransfer domain, HPT domain"/>
    <property type="match status" value="3"/>
</dbReference>
<dbReference type="InterPro" id="IPR037006">
    <property type="entry name" value="CheA-like_homodim_sf"/>
</dbReference>
<dbReference type="SMART" id="SM00448">
    <property type="entry name" value="REC"/>
    <property type="match status" value="1"/>
</dbReference>
<evidence type="ECO:0000256" key="6">
    <source>
        <dbReference type="PROSITE-ProRule" id="PRU00110"/>
    </source>
</evidence>
<dbReference type="SUPFAM" id="SSF47384">
    <property type="entry name" value="Homodimeric domain of signal transducing histidine kinase"/>
    <property type="match status" value="1"/>
</dbReference>
<evidence type="ECO:0000259" key="11">
    <source>
        <dbReference type="PROSITE" id="PS50851"/>
    </source>
</evidence>
<dbReference type="RefSeq" id="WP_053379459.1">
    <property type="nucleotide sequence ID" value="NZ_CP011801.1"/>
</dbReference>
<dbReference type="InterPro" id="IPR004358">
    <property type="entry name" value="Sig_transdc_His_kin-like_C"/>
</dbReference>
<dbReference type="Pfam" id="PF02895">
    <property type="entry name" value="H-kinase_dim"/>
    <property type="match status" value="1"/>
</dbReference>
<proteinExistence type="predicted"/>
<dbReference type="GO" id="GO:0006935">
    <property type="term" value="P:chemotaxis"/>
    <property type="evidence" value="ECO:0007669"/>
    <property type="project" value="InterPro"/>
</dbReference>
<dbReference type="PROSITE" id="PS50851">
    <property type="entry name" value="CHEW"/>
    <property type="match status" value="1"/>
</dbReference>
<dbReference type="AlphaFoldDB" id="A0A0K2GCE0"/>
<feature type="modified residue" description="4-aspartylphosphate" evidence="7">
    <location>
        <position position="1038"/>
    </location>
</feature>
<dbReference type="SUPFAM" id="SSF52172">
    <property type="entry name" value="CheY-like"/>
    <property type="match status" value="1"/>
</dbReference>
<evidence type="ECO:0000259" key="12">
    <source>
        <dbReference type="PROSITE" id="PS50894"/>
    </source>
</evidence>
<dbReference type="CDD" id="cd00088">
    <property type="entry name" value="HPT"/>
    <property type="match status" value="2"/>
</dbReference>
<feature type="domain" description="Response regulatory" evidence="10">
    <location>
        <begin position="989"/>
        <end position="1105"/>
    </location>
</feature>
<evidence type="ECO:0000256" key="7">
    <source>
        <dbReference type="PROSITE-ProRule" id="PRU00169"/>
    </source>
</evidence>
<evidence type="ECO:0000256" key="8">
    <source>
        <dbReference type="SAM" id="MobiDB-lite"/>
    </source>
</evidence>
<dbReference type="Gene3D" id="1.10.287.560">
    <property type="entry name" value="Histidine kinase CheA-like, homodimeric domain"/>
    <property type="match status" value="1"/>
</dbReference>
<feature type="domain" description="HPt" evidence="12">
    <location>
        <begin position="321"/>
        <end position="428"/>
    </location>
</feature>
<evidence type="ECO:0000256" key="5">
    <source>
        <dbReference type="ARBA" id="ARBA00022777"/>
    </source>
</evidence>
<dbReference type="SMART" id="SM00073">
    <property type="entry name" value="HPT"/>
    <property type="match status" value="3"/>
</dbReference>
<gene>
    <name evidence="13" type="ORF">NITMOv2_1847</name>
</gene>
<evidence type="ECO:0000256" key="1">
    <source>
        <dbReference type="ARBA" id="ARBA00000085"/>
    </source>
</evidence>
<dbReference type="EC" id="2.7.13.3" evidence="2"/>
<dbReference type="GO" id="GO:0000155">
    <property type="term" value="F:phosphorelay sensor kinase activity"/>
    <property type="evidence" value="ECO:0007669"/>
    <property type="project" value="InterPro"/>
</dbReference>
<dbReference type="SUPFAM" id="SSF55874">
    <property type="entry name" value="ATPase domain of HSP90 chaperone/DNA topoisomerase II/histidine kinase"/>
    <property type="match status" value="1"/>
</dbReference>
<dbReference type="Pfam" id="PF00072">
    <property type="entry name" value="Response_reg"/>
    <property type="match status" value="1"/>
</dbReference>
<dbReference type="Gene3D" id="3.40.50.2300">
    <property type="match status" value="1"/>
</dbReference>
<evidence type="ECO:0000259" key="9">
    <source>
        <dbReference type="PROSITE" id="PS50109"/>
    </source>
</evidence>
<dbReference type="InterPro" id="IPR051315">
    <property type="entry name" value="Bact_Chemotaxis_CheA"/>
</dbReference>